<dbReference type="AlphaFoldDB" id="E2ADJ2"/>
<feature type="domain" description="Transposable element P transposase-like RNase H C-terminal" evidence="1">
    <location>
        <begin position="31"/>
        <end position="65"/>
    </location>
</feature>
<organism evidence="3">
    <name type="scientific">Camponotus floridanus</name>
    <name type="common">Florida carpenter ant</name>
    <dbReference type="NCBI Taxonomy" id="104421"/>
    <lineage>
        <taxon>Eukaryota</taxon>
        <taxon>Metazoa</taxon>
        <taxon>Ecdysozoa</taxon>
        <taxon>Arthropoda</taxon>
        <taxon>Hexapoda</taxon>
        <taxon>Insecta</taxon>
        <taxon>Pterygota</taxon>
        <taxon>Neoptera</taxon>
        <taxon>Endopterygota</taxon>
        <taxon>Hymenoptera</taxon>
        <taxon>Apocrita</taxon>
        <taxon>Aculeata</taxon>
        <taxon>Formicoidea</taxon>
        <taxon>Formicidae</taxon>
        <taxon>Formicinae</taxon>
        <taxon>Camponotus</taxon>
    </lineage>
</organism>
<evidence type="ECO:0000259" key="1">
    <source>
        <dbReference type="Pfam" id="PF21789"/>
    </source>
</evidence>
<protein>
    <recommendedName>
        <fullName evidence="1">Transposable element P transposase-like RNase H C-terminal domain-containing protein</fullName>
    </recommendedName>
</protein>
<proteinExistence type="predicted"/>
<keyword evidence="3" id="KW-1185">Reference proteome</keyword>
<evidence type="ECO:0000313" key="3">
    <source>
        <dbReference type="Proteomes" id="UP000000311"/>
    </source>
</evidence>
<dbReference type="EMBL" id="GL438796">
    <property type="protein sequence ID" value="EFN68497.1"/>
    <property type="molecule type" value="Genomic_DNA"/>
</dbReference>
<reference evidence="2 3" key="1">
    <citation type="journal article" date="2010" name="Science">
        <title>Genomic comparison of the ants Camponotus floridanus and Harpegnathos saltator.</title>
        <authorList>
            <person name="Bonasio R."/>
            <person name="Zhang G."/>
            <person name="Ye C."/>
            <person name="Mutti N.S."/>
            <person name="Fang X."/>
            <person name="Qin N."/>
            <person name="Donahue G."/>
            <person name="Yang P."/>
            <person name="Li Q."/>
            <person name="Li C."/>
            <person name="Zhang P."/>
            <person name="Huang Z."/>
            <person name="Berger S.L."/>
            <person name="Reinberg D."/>
            <person name="Wang J."/>
            <person name="Liebig J."/>
        </authorList>
    </citation>
    <scope>NUCLEOTIDE SEQUENCE [LARGE SCALE GENOMIC DNA]</scope>
    <source>
        <strain evidence="3">C129</strain>
    </source>
</reference>
<sequence>GFLCLLISMKSLLSIYKECVDKDNLSLIPVYKMSQDHLELFFGSIRSCGGYNNNPTCRQFISAYKKILIHAEIREHGA</sequence>
<dbReference type="Pfam" id="PF21789">
    <property type="entry name" value="TNP-like_RNaseH_C"/>
    <property type="match status" value="1"/>
</dbReference>
<dbReference type="InParanoid" id="E2ADJ2"/>
<name>E2ADJ2_CAMFO</name>
<accession>E2ADJ2</accession>
<gene>
    <name evidence="2" type="ORF">EAG_00073</name>
</gene>
<dbReference type="PANTHER" id="PTHR47577">
    <property type="entry name" value="THAP DOMAIN-CONTAINING PROTEIN 6"/>
    <property type="match status" value="1"/>
</dbReference>
<evidence type="ECO:0000313" key="2">
    <source>
        <dbReference type="EMBL" id="EFN68497.1"/>
    </source>
</evidence>
<dbReference type="OMA" id="QFISAYK"/>
<dbReference type="InterPro" id="IPR048367">
    <property type="entry name" value="TNP-like_RNaseH_C"/>
</dbReference>
<feature type="non-terminal residue" evidence="2">
    <location>
        <position position="1"/>
    </location>
</feature>
<dbReference type="Proteomes" id="UP000000311">
    <property type="component" value="Unassembled WGS sequence"/>
</dbReference>
<dbReference type="PANTHER" id="PTHR47577:SF2">
    <property type="entry name" value="THAP DOMAIN CONTAINING 9"/>
    <property type="match status" value="1"/>
</dbReference>
<feature type="non-terminal residue" evidence="2">
    <location>
        <position position="78"/>
    </location>
</feature>